<keyword evidence="3" id="KW-1185">Reference proteome</keyword>
<dbReference type="AlphaFoldDB" id="A0A5C6E9M7"/>
<accession>A0A5C6E9M7</accession>
<reference evidence="2 3" key="1">
    <citation type="submission" date="2019-02" db="EMBL/GenBank/DDBJ databases">
        <title>Deep-cultivation of Planctomycetes and their phenomic and genomic characterization uncovers novel biology.</title>
        <authorList>
            <person name="Wiegand S."/>
            <person name="Jogler M."/>
            <person name="Boedeker C."/>
            <person name="Pinto D."/>
            <person name="Vollmers J."/>
            <person name="Rivas-Marin E."/>
            <person name="Kohn T."/>
            <person name="Peeters S.H."/>
            <person name="Heuer A."/>
            <person name="Rast P."/>
            <person name="Oberbeckmann S."/>
            <person name="Bunk B."/>
            <person name="Jeske O."/>
            <person name="Meyerdierks A."/>
            <person name="Storesund J.E."/>
            <person name="Kallscheuer N."/>
            <person name="Luecker S."/>
            <person name="Lage O.M."/>
            <person name="Pohl T."/>
            <person name="Merkel B.J."/>
            <person name="Hornburger P."/>
            <person name="Mueller R.-W."/>
            <person name="Bruemmer F."/>
            <person name="Labrenz M."/>
            <person name="Spormann A.M."/>
            <person name="Op Den Camp H."/>
            <person name="Overmann J."/>
            <person name="Amann R."/>
            <person name="Jetten M.S.M."/>
            <person name="Mascher T."/>
            <person name="Medema M.H."/>
            <person name="Devos D.P."/>
            <person name="Kaster A.-K."/>
            <person name="Ovreas L."/>
            <person name="Rohde M."/>
            <person name="Galperin M.Y."/>
            <person name="Jogler C."/>
        </authorList>
    </citation>
    <scope>NUCLEOTIDE SEQUENCE [LARGE SCALE GENOMIC DNA]</scope>
    <source>
        <strain evidence="2 3">Poly59</strain>
    </source>
</reference>
<protein>
    <submittedName>
        <fullName evidence="2">Uncharacterized protein</fullName>
    </submittedName>
</protein>
<dbReference type="Proteomes" id="UP000317977">
    <property type="component" value="Unassembled WGS sequence"/>
</dbReference>
<gene>
    <name evidence="2" type="ORF">Poly59_53350</name>
</gene>
<name>A0A5C6E9M7_9BACT</name>
<evidence type="ECO:0000313" key="2">
    <source>
        <dbReference type="EMBL" id="TWU46393.1"/>
    </source>
</evidence>
<dbReference type="EMBL" id="SJPX01000006">
    <property type="protein sequence ID" value="TWU46393.1"/>
    <property type="molecule type" value="Genomic_DNA"/>
</dbReference>
<proteinExistence type="predicted"/>
<feature type="region of interest" description="Disordered" evidence="1">
    <location>
        <begin position="99"/>
        <end position="123"/>
    </location>
</feature>
<organism evidence="2 3">
    <name type="scientific">Rubripirellula reticaptiva</name>
    <dbReference type="NCBI Taxonomy" id="2528013"/>
    <lineage>
        <taxon>Bacteria</taxon>
        <taxon>Pseudomonadati</taxon>
        <taxon>Planctomycetota</taxon>
        <taxon>Planctomycetia</taxon>
        <taxon>Pirellulales</taxon>
        <taxon>Pirellulaceae</taxon>
        <taxon>Rubripirellula</taxon>
    </lineage>
</organism>
<evidence type="ECO:0000313" key="3">
    <source>
        <dbReference type="Proteomes" id="UP000317977"/>
    </source>
</evidence>
<evidence type="ECO:0000256" key="1">
    <source>
        <dbReference type="SAM" id="MobiDB-lite"/>
    </source>
</evidence>
<comment type="caution">
    <text evidence="2">The sequence shown here is derived from an EMBL/GenBank/DDBJ whole genome shotgun (WGS) entry which is preliminary data.</text>
</comment>
<sequence>MVRRECIPINDLGRANDHTTFGNVPSVDPLPVMYQFVCKRVKVGCQGVVTIACRARPTVVASRDPDVGFNVRLPWSEKRSGRGCPVHCREFSVRREVDRTTNGKRVGSPKPSREANDCVANVG</sequence>